<name>A0AAV6H6T7_9TELE</name>
<sequence>MQIGQRALTLGARWESAGAVAKPLISSIHDLRSQRGDSSPLVVWEVDYSQVPPRLGKAAVLLCCGFVDDVFIRVIAVPLSFTCGACLLGPSFSPFLEILLAVEL</sequence>
<evidence type="ECO:0000313" key="2">
    <source>
        <dbReference type="Proteomes" id="UP000823561"/>
    </source>
</evidence>
<protein>
    <submittedName>
        <fullName evidence="1">Uncharacterized protein</fullName>
    </submittedName>
</protein>
<dbReference type="Proteomes" id="UP000823561">
    <property type="component" value="Chromosome 3"/>
</dbReference>
<reference evidence="1" key="1">
    <citation type="submission" date="2020-10" db="EMBL/GenBank/DDBJ databases">
        <title>Chromosome-scale genome assembly of the Allis shad, Alosa alosa.</title>
        <authorList>
            <person name="Margot Z."/>
            <person name="Christophe K."/>
            <person name="Cabau C."/>
            <person name="Louis A."/>
            <person name="Berthelot C."/>
            <person name="Parey E."/>
            <person name="Roest Crollius H."/>
            <person name="Montfort J."/>
            <person name="Robinson-Rechavi M."/>
            <person name="Bucao C."/>
            <person name="Bouchez O."/>
            <person name="Gislard M."/>
            <person name="Lluch J."/>
            <person name="Milhes M."/>
            <person name="Lampietro C."/>
            <person name="Lopez Roques C."/>
            <person name="Donnadieu C."/>
            <person name="Braasch I."/>
            <person name="Desvignes T."/>
            <person name="Postlethwait J."/>
            <person name="Bobe J."/>
            <person name="Guiguen Y."/>
        </authorList>
    </citation>
    <scope>NUCLEOTIDE SEQUENCE</scope>
    <source>
        <strain evidence="1">M-15738</strain>
        <tissue evidence="1">Blood</tissue>
    </source>
</reference>
<proteinExistence type="predicted"/>
<gene>
    <name evidence="1" type="ORF">AALO_G00036080</name>
</gene>
<keyword evidence="2" id="KW-1185">Reference proteome</keyword>
<dbReference type="AlphaFoldDB" id="A0AAV6H6T7"/>
<organism evidence="1 2">
    <name type="scientific">Alosa alosa</name>
    <name type="common">allis shad</name>
    <dbReference type="NCBI Taxonomy" id="278164"/>
    <lineage>
        <taxon>Eukaryota</taxon>
        <taxon>Metazoa</taxon>
        <taxon>Chordata</taxon>
        <taxon>Craniata</taxon>
        <taxon>Vertebrata</taxon>
        <taxon>Euteleostomi</taxon>
        <taxon>Actinopterygii</taxon>
        <taxon>Neopterygii</taxon>
        <taxon>Teleostei</taxon>
        <taxon>Clupei</taxon>
        <taxon>Clupeiformes</taxon>
        <taxon>Clupeoidei</taxon>
        <taxon>Clupeidae</taxon>
        <taxon>Alosa</taxon>
    </lineage>
</organism>
<accession>A0AAV6H6T7</accession>
<evidence type="ECO:0000313" key="1">
    <source>
        <dbReference type="EMBL" id="KAG5282910.1"/>
    </source>
</evidence>
<dbReference type="EMBL" id="JADWDJ010000003">
    <property type="protein sequence ID" value="KAG5282910.1"/>
    <property type="molecule type" value="Genomic_DNA"/>
</dbReference>
<comment type="caution">
    <text evidence="1">The sequence shown here is derived from an EMBL/GenBank/DDBJ whole genome shotgun (WGS) entry which is preliminary data.</text>
</comment>